<dbReference type="OrthoDB" id="10471495at2759"/>
<accession>A0A9P6B6A9</accession>
<keyword evidence="3" id="KW-1185">Reference proteome</keyword>
<evidence type="ECO:0000313" key="3">
    <source>
        <dbReference type="Proteomes" id="UP000886523"/>
    </source>
</evidence>
<protein>
    <submittedName>
        <fullName evidence="2">Uncharacterized protein</fullName>
    </submittedName>
</protein>
<name>A0A9P6B6A9_9AGAM</name>
<proteinExistence type="predicted"/>
<evidence type="ECO:0000256" key="1">
    <source>
        <dbReference type="SAM" id="MobiDB-lite"/>
    </source>
</evidence>
<dbReference type="AlphaFoldDB" id="A0A9P6B6A9"/>
<dbReference type="Proteomes" id="UP000886523">
    <property type="component" value="Unassembled WGS sequence"/>
</dbReference>
<comment type="caution">
    <text evidence="2">The sequence shown here is derived from an EMBL/GenBank/DDBJ whole genome shotgun (WGS) entry which is preliminary data.</text>
</comment>
<organism evidence="2 3">
    <name type="scientific">Hydnum rufescens UP504</name>
    <dbReference type="NCBI Taxonomy" id="1448309"/>
    <lineage>
        <taxon>Eukaryota</taxon>
        <taxon>Fungi</taxon>
        <taxon>Dikarya</taxon>
        <taxon>Basidiomycota</taxon>
        <taxon>Agaricomycotina</taxon>
        <taxon>Agaricomycetes</taxon>
        <taxon>Cantharellales</taxon>
        <taxon>Hydnaceae</taxon>
        <taxon>Hydnum</taxon>
    </lineage>
</organism>
<reference evidence="2" key="1">
    <citation type="journal article" date="2020" name="Nat. Commun.">
        <title>Large-scale genome sequencing of mycorrhizal fungi provides insights into the early evolution of symbiotic traits.</title>
        <authorList>
            <person name="Miyauchi S."/>
            <person name="Kiss E."/>
            <person name="Kuo A."/>
            <person name="Drula E."/>
            <person name="Kohler A."/>
            <person name="Sanchez-Garcia M."/>
            <person name="Morin E."/>
            <person name="Andreopoulos B."/>
            <person name="Barry K.W."/>
            <person name="Bonito G."/>
            <person name="Buee M."/>
            <person name="Carver A."/>
            <person name="Chen C."/>
            <person name="Cichocki N."/>
            <person name="Clum A."/>
            <person name="Culley D."/>
            <person name="Crous P.W."/>
            <person name="Fauchery L."/>
            <person name="Girlanda M."/>
            <person name="Hayes R.D."/>
            <person name="Keri Z."/>
            <person name="LaButti K."/>
            <person name="Lipzen A."/>
            <person name="Lombard V."/>
            <person name="Magnuson J."/>
            <person name="Maillard F."/>
            <person name="Murat C."/>
            <person name="Nolan M."/>
            <person name="Ohm R.A."/>
            <person name="Pangilinan J."/>
            <person name="Pereira M.F."/>
            <person name="Perotto S."/>
            <person name="Peter M."/>
            <person name="Pfister S."/>
            <person name="Riley R."/>
            <person name="Sitrit Y."/>
            <person name="Stielow J.B."/>
            <person name="Szollosi G."/>
            <person name="Zifcakova L."/>
            <person name="Stursova M."/>
            <person name="Spatafora J.W."/>
            <person name="Tedersoo L."/>
            <person name="Vaario L.M."/>
            <person name="Yamada A."/>
            <person name="Yan M."/>
            <person name="Wang P."/>
            <person name="Xu J."/>
            <person name="Bruns T."/>
            <person name="Baldrian P."/>
            <person name="Vilgalys R."/>
            <person name="Dunand C."/>
            <person name="Henrissat B."/>
            <person name="Grigoriev I.V."/>
            <person name="Hibbett D."/>
            <person name="Nagy L.G."/>
            <person name="Martin F.M."/>
        </authorList>
    </citation>
    <scope>NUCLEOTIDE SEQUENCE</scope>
    <source>
        <strain evidence="2">UP504</strain>
    </source>
</reference>
<feature type="compositionally biased region" description="Basic and acidic residues" evidence="1">
    <location>
        <begin position="222"/>
        <end position="236"/>
    </location>
</feature>
<dbReference type="EMBL" id="MU128924">
    <property type="protein sequence ID" value="KAF9518533.1"/>
    <property type="molecule type" value="Genomic_DNA"/>
</dbReference>
<feature type="region of interest" description="Disordered" evidence="1">
    <location>
        <begin position="213"/>
        <end position="236"/>
    </location>
</feature>
<sequence length="398" mass="45085">MTQWQVQRAHQLELSKLFKNLVTELDYRALTYMKIMYIEEFVVAIQRVGYLAWKEHLKKAVVAFVAVAACDPGSVRWIAARNIQFSVIRENVDSEQAGGLPFIWDVDPLGGQQPFSYIPQDPVVVVELVRGAGLRYHPRHARRCLSLWILFVMAFSPVKRPAAGGFTPSEFTLAYSKFRACSRTPTACRGHRTMESASWIHTLKQEGMKTEISSHWKVRPPPHSEQRLLSPRGDHSMKLPPGAVRRDVFTILFSTYLILRIKLYGLYIPQNTSTLRWREFINEFNQLPTTLSYHSLSSKPPKVVCAPRSGESIPADVELKCNTASIGTFDQAQAAQDEDECGDEAHFMVPQWNFSHLGMHDRWLPLTSPGLPSTVAGSRKERRQNIPTSSSTCFILGQ</sequence>
<evidence type="ECO:0000313" key="2">
    <source>
        <dbReference type="EMBL" id="KAF9518533.1"/>
    </source>
</evidence>
<gene>
    <name evidence="2" type="ORF">BS47DRAFT_1388941</name>
</gene>